<evidence type="ECO:0000313" key="2">
    <source>
        <dbReference type="Proteomes" id="UP001062846"/>
    </source>
</evidence>
<sequence length="178" mass="18996">MTLSLSSSRNQPKPNSATKLGASKAKNKDRHVKVNGRDRRVRIPTACAARVFQLSQVLGHRTSGQTIDWLLKQAEPAVNEVLGIATSTVQVEVAIPNSAPITPRAAVSPCLLPPLPASMVSSVSLEVEVLPSLAESQLDRSSATGGGFMYDLSPSGHGLSEFTIHDFANMPLVHPVYF</sequence>
<organism evidence="1 2">
    <name type="scientific">Rhododendron molle</name>
    <name type="common">Chinese azalea</name>
    <name type="synonym">Azalea mollis</name>
    <dbReference type="NCBI Taxonomy" id="49168"/>
    <lineage>
        <taxon>Eukaryota</taxon>
        <taxon>Viridiplantae</taxon>
        <taxon>Streptophyta</taxon>
        <taxon>Embryophyta</taxon>
        <taxon>Tracheophyta</taxon>
        <taxon>Spermatophyta</taxon>
        <taxon>Magnoliopsida</taxon>
        <taxon>eudicotyledons</taxon>
        <taxon>Gunneridae</taxon>
        <taxon>Pentapetalae</taxon>
        <taxon>asterids</taxon>
        <taxon>Ericales</taxon>
        <taxon>Ericaceae</taxon>
        <taxon>Ericoideae</taxon>
        <taxon>Rhodoreae</taxon>
        <taxon>Rhododendron</taxon>
    </lineage>
</organism>
<dbReference type="Proteomes" id="UP001062846">
    <property type="component" value="Chromosome 13"/>
</dbReference>
<gene>
    <name evidence="1" type="ORF">RHMOL_Rhmol13G0123000</name>
</gene>
<proteinExistence type="predicted"/>
<comment type="caution">
    <text evidence="1">The sequence shown here is derived from an EMBL/GenBank/DDBJ whole genome shotgun (WGS) entry which is preliminary data.</text>
</comment>
<dbReference type="EMBL" id="CM046400">
    <property type="protein sequence ID" value="KAI8524098.1"/>
    <property type="molecule type" value="Genomic_DNA"/>
</dbReference>
<name>A0ACC0L7A0_RHOML</name>
<keyword evidence="2" id="KW-1185">Reference proteome</keyword>
<reference evidence="1" key="1">
    <citation type="submission" date="2022-02" db="EMBL/GenBank/DDBJ databases">
        <title>Plant Genome Project.</title>
        <authorList>
            <person name="Zhang R.-G."/>
        </authorList>
    </citation>
    <scope>NUCLEOTIDE SEQUENCE</scope>
    <source>
        <strain evidence="1">AT1</strain>
    </source>
</reference>
<protein>
    <submittedName>
        <fullName evidence="1">Uncharacterized protein</fullName>
    </submittedName>
</protein>
<evidence type="ECO:0000313" key="1">
    <source>
        <dbReference type="EMBL" id="KAI8524098.1"/>
    </source>
</evidence>
<accession>A0ACC0L7A0</accession>